<dbReference type="SMART" id="SM00388">
    <property type="entry name" value="HisKA"/>
    <property type="match status" value="1"/>
</dbReference>
<feature type="domain" description="Response regulatory" evidence="10">
    <location>
        <begin position="447"/>
        <end position="568"/>
    </location>
</feature>
<dbReference type="CDD" id="cd00082">
    <property type="entry name" value="HisKA"/>
    <property type="match status" value="1"/>
</dbReference>
<accession>A0ABP9WYW0</accession>
<feature type="modified residue" description="4-aspartylphosphate" evidence="7">
    <location>
        <position position="496"/>
    </location>
</feature>
<keyword evidence="8" id="KW-0472">Membrane</keyword>
<dbReference type="SUPFAM" id="SSF47384">
    <property type="entry name" value="Homodimeric domain of signal transducing histidine kinase"/>
    <property type="match status" value="1"/>
</dbReference>
<dbReference type="SUPFAM" id="SSF52172">
    <property type="entry name" value="CheY-like"/>
    <property type="match status" value="1"/>
</dbReference>
<dbReference type="EMBL" id="BAABRU010000006">
    <property type="protein sequence ID" value="GAA5528294.1"/>
    <property type="molecule type" value="Genomic_DNA"/>
</dbReference>
<evidence type="ECO:0000313" key="12">
    <source>
        <dbReference type="Proteomes" id="UP001428290"/>
    </source>
</evidence>
<name>A0ABP9WYW0_9CHLR</name>
<dbReference type="Pfam" id="PF02518">
    <property type="entry name" value="HATPase_c"/>
    <property type="match status" value="1"/>
</dbReference>
<dbReference type="InterPro" id="IPR036097">
    <property type="entry name" value="HisK_dim/P_sf"/>
</dbReference>
<keyword evidence="8" id="KW-1133">Transmembrane helix</keyword>
<evidence type="ECO:0000256" key="4">
    <source>
        <dbReference type="ARBA" id="ARBA00022679"/>
    </source>
</evidence>
<dbReference type="PROSITE" id="PS50110">
    <property type="entry name" value="RESPONSE_REGULATORY"/>
    <property type="match status" value="1"/>
</dbReference>
<evidence type="ECO:0000256" key="6">
    <source>
        <dbReference type="ARBA" id="ARBA00023012"/>
    </source>
</evidence>
<dbReference type="PANTHER" id="PTHR43047:SF72">
    <property type="entry name" value="OSMOSENSING HISTIDINE PROTEIN KINASE SLN1"/>
    <property type="match status" value="1"/>
</dbReference>
<dbReference type="Gene3D" id="3.30.565.10">
    <property type="entry name" value="Histidine kinase-like ATPase, C-terminal domain"/>
    <property type="match status" value="1"/>
</dbReference>
<dbReference type="Gene3D" id="1.10.287.130">
    <property type="match status" value="1"/>
</dbReference>
<keyword evidence="5 11" id="KW-0418">Kinase</keyword>
<comment type="catalytic activity">
    <reaction evidence="1">
        <text>ATP + protein L-histidine = ADP + protein N-phospho-L-histidine.</text>
        <dbReference type="EC" id="2.7.13.3"/>
    </reaction>
</comment>
<dbReference type="Proteomes" id="UP001428290">
    <property type="component" value="Unassembled WGS sequence"/>
</dbReference>
<dbReference type="InterPro" id="IPR011006">
    <property type="entry name" value="CheY-like_superfamily"/>
</dbReference>
<gene>
    <name evidence="11" type="primary">rcsC_17</name>
    <name evidence="11" type="ORF">Hgul01_02092</name>
</gene>
<dbReference type="InterPro" id="IPR001789">
    <property type="entry name" value="Sig_transdc_resp-reg_receiver"/>
</dbReference>
<keyword evidence="8" id="KW-0812">Transmembrane</keyword>
<dbReference type="PROSITE" id="PS50109">
    <property type="entry name" value="HIS_KIN"/>
    <property type="match status" value="1"/>
</dbReference>
<feature type="transmembrane region" description="Helical" evidence="8">
    <location>
        <begin position="64"/>
        <end position="81"/>
    </location>
</feature>
<reference evidence="11 12" key="1">
    <citation type="submission" date="2024-02" db="EMBL/GenBank/DDBJ databases">
        <title>Herpetosiphon gulosus NBRC 112829.</title>
        <authorList>
            <person name="Ichikawa N."/>
            <person name="Katano-Makiyama Y."/>
            <person name="Hidaka K."/>
        </authorList>
    </citation>
    <scope>NUCLEOTIDE SEQUENCE [LARGE SCALE GENOMIC DNA]</scope>
    <source>
        <strain evidence="11 12">NBRC 112829</strain>
    </source>
</reference>
<evidence type="ECO:0000256" key="5">
    <source>
        <dbReference type="ARBA" id="ARBA00022777"/>
    </source>
</evidence>
<feature type="transmembrane region" description="Helical" evidence="8">
    <location>
        <begin position="42"/>
        <end position="59"/>
    </location>
</feature>
<proteinExistence type="predicted"/>
<feature type="transmembrane region" description="Helical" evidence="8">
    <location>
        <begin position="113"/>
        <end position="132"/>
    </location>
</feature>
<keyword evidence="12" id="KW-1185">Reference proteome</keyword>
<keyword evidence="4" id="KW-0808">Transferase</keyword>
<dbReference type="GO" id="GO:0016301">
    <property type="term" value="F:kinase activity"/>
    <property type="evidence" value="ECO:0007669"/>
    <property type="project" value="UniProtKB-KW"/>
</dbReference>
<evidence type="ECO:0000259" key="9">
    <source>
        <dbReference type="PROSITE" id="PS50109"/>
    </source>
</evidence>
<dbReference type="InterPro" id="IPR036890">
    <property type="entry name" value="HATPase_C_sf"/>
</dbReference>
<dbReference type="PANTHER" id="PTHR43047">
    <property type="entry name" value="TWO-COMPONENT HISTIDINE PROTEIN KINASE"/>
    <property type="match status" value="1"/>
</dbReference>
<dbReference type="PRINTS" id="PR00344">
    <property type="entry name" value="BCTRLSENSOR"/>
</dbReference>
<dbReference type="Pfam" id="PF00512">
    <property type="entry name" value="HisKA"/>
    <property type="match status" value="1"/>
</dbReference>
<keyword evidence="3 7" id="KW-0597">Phosphoprotein</keyword>
<evidence type="ECO:0000256" key="2">
    <source>
        <dbReference type="ARBA" id="ARBA00012438"/>
    </source>
</evidence>
<dbReference type="CDD" id="cd16922">
    <property type="entry name" value="HATPase_EvgS-ArcB-TorS-like"/>
    <property type="match status" value="1"/>
</dbReference>
<dbReference type="InterPro" id="IPR005467">
    <property type="entry name" value="His_kinase_dom"/>
</dbReference>
<protein>
    <recommendedName>
        <fullName evidence="2">histidine kinase</fullName>
        <ecNumber evidence="2">2.7.13.3</ecNumber>
    </recommendedName>
</protein>
<evidence type="ECO:0000256" key="1">
    <source>
        <dbReference type="ARBA" id="ARBA00000085"/>
    </source>
</evidence>
<feature type="transmembrane region" description="Helical" evidence="8">
    <location>
        <begin position="16"/>
        <end position="36"/>
    </location>
</feature>
<sequence>MDLNEFESVRRLRKTAFKYCCGISLGVSIFLLFINIIFYDTFIWYLALLTTVYSALIFLFEDKFLIKGLIVNLMGLFYILFSNFPETAINVVENYNVLLLIPLSMVGLISGSFYMLVFGFIEATIIFVNLFIINLPDYHVVASNMLITGIAFLVIWFLVRSLENALRQSLHLQANLQDLVDERTAQLATSVQEAKSAQRIAEQANLRKSQFLATMSHELRTPLNAIINMTEFIDWFGPLNSQQKSYQDQVRGAGEHLLHLINDILDLSKIEAGRVELQFGQVDCGDIAQEVLETVRPLAESKGLQVSYHHADGTGLAWADSKAIKQIVLNLLSNAIKFTETGQIRVALEFSATTVNISVHDTGIGIALEQQQFIWESFRQIQSADDREYEGTGLGMSITKQLVDLHGGDITVESELGQGTQFQVCLPTKTAWEQRHKSYVKSTSDHTILVVDDNPNTVAEFGQQLDATTWSIVSCLDSREALAIYQQQHPAIVVLDATLAFVSAHSLIAAILAINPDQALLIVTPTNDYNVGLEAWPSITRPWPQALDAVLHQTLTLTQQQQQLASLP</sequence>
<dbReference type="InterPro" id="IPR003661">
    <property type="entry name" value="HisK_dim/P_dom"/>
</dbReference>
<evidence type="ECO:0000313" key="11">
    <source>
        <dbReference type="EMBL" id="GAA5528294.1"/>
    </source>
</evidence>
<evidence type="ECO:0000256" key="8">
    <source>
        <dbReference type="SAM" id="Phobius"/>
    </source>
</evidence>
<evidence type="ECO:0000259" key="10">
    <source>
        <dbReference type="PROSITE" id="PS50110"/>
    </source>
</evidence>
<dbReference type="EC" id="2.7.13.3" evidence="2"/>
<dbReference type="InterPro" id="IPR003594">
    <property type="entry name" value="HATPase_dom"/>
</dbReference>
<dbReference type="Gene3D" id="3.40.50.2300">
    <property type="match status" value="1"/>
</dbReference>
<feature type="domain" description="Histidine kinase" evidence="9">
    <location>
        <begin position="214"/>
        <end position="430"/>
    </location>
</feature>
<evidence type="ECO:0000256" key="7">
    <source>
        <dbReference type="PROSITE-ProRule" id="PRU00169"/>
    </source>
</evidence>
<dbReference type="SUPFAM" id="SSF55874">
    <property type="entry name" value="ATPase domain of HSP90 chaperone/DNA topoisomerase II/histidine kinase"/>
    <property type="match status" value="1"/>
</dbReference>
<keyword evidence="6" id="KW-0902">Two-component regulatory system</keyword>
<dbReference type="InterPro" id="IPR004358">
    <property type="entry name" value="Sig_transdc_His_kin-like_C"/>
</dbReference>
<evidence type="ECO:0000256" key="3">
    <source>
        <dbReference type="ARBA" id="ARBA00022553"/>
    </source>
</evidence>
<dbReference type="SMART" id="SM00387">
    <property type="entry name" value="HATPase_c"/>
    <property type="match status" value="1"/>
</dbReference>
<dbReference type="CDD" id="cd00156">
    <property type="entry name" value="REC"/>
    <property type="match status" value="1"/>
</dbReference>
<feature type="transmembrane region" description="Helical" evidence="8">
    <location>
        <begin position="138"/>
        <end position="159"/>
    </location>
</feature>
<comment type="caution">
    <text evidence="11">The sequence shown here is derived from an EMBL/GenBank/DDBJ whole genome shotgun (WGS) entry which is preliminary data.</text>
</comment>
<organism evidence="11 12">
    <name type="scientific">Herpetosiphon gulosus</name>
    <dbReference type="NCBI Taxonomy" id="1973496"/>
    <lineage>
        <taxon>Bacteria</taxon>
        <taxon>Bacillati</taxon>
        <taxon>Chloroflexota</taxon>
        <taxon>Chloroflexia</taxon>
        <taxon>Herpetosiphonales</taxon>
        <taxon>Herpetosiphonaceae</taxon>
        <taxon>Herpetosiphon</taxon>
    </lineage>
</organism>